<evidence type="ECO:0000313" key="1">
    <source>
        <dbReference type="EMBL" id="MPN33878.1"/>
    </source>
</evidence>
<comment type="caution">
    <text evidence="1">The sequence shown here is derived from an EMBL/GenBank/DDBJ whole genome shotgun (WGS) entry which is preliminary data.</text>
</comment>
<dbReference type="EMBL" id="VSSQ01086600">
    <property type="protein sequence ID" value="MPN33878.1"/>
    <property type="molecule type" value="Genomic_DNA"/>
</dbReference>
<proteinExistence type="predicted"/>
<name>A0A645H4D1_9ZZZZ</name>
<dbReference type="AlphaFoldDB" id="A0A645H4D1"/>
<organism evidence="1">
    <name type="scientific">bioreactor metagenome</name>
    <dbReference type="NCBI Taxonomy" id="1076179"/>
    <lineage>
        <taxon>unclassified sequences</taxon>
        <taxon>metagenomes</taxon>
        <taxon>ecological metagenomes</taxon>
    </lineage>
</organism>
<sequence length="160" mass="17883">MKLKVKIDKKRKFLFVERLQFIGVILKKRSGIVCRQDSIPVQVPPVAVIGNADLFHPALCRSRFFDGNAQWGRVVGTYNVAPVPVRLLLVVFVNFDNGVLGAKKNRIVFDGSQVERGKQTATGPVHFFALLNNLFHLIFPLSQPLSFSRESHISIGCPTI</sequence>
<gene>
    <name evidence="1" type="ORF">SDC9_181370</name>
</gene>
<accession>A0A645H4D1</accession>
<reference evidence="1" key="1">
    <citation type="submission" date="2019-08" db="EMBL/GenBank/DDBJ databases">
        <authorList>
            <person name="Kucharzyk K."/>
            <person name="Murdoch R.W."/>
            <person name="Higgins S."/>
            <person name="Loffler F."/>
        </authorList>
    </citation>
    <scope>NUCLEOTIDE SEQUENCE</scope>
</reference>
<protein>
    <submittedName>
        <fullName evidence="1">Uncharacterized protein</fullName>
    </submittedName>
</protein>